<reference evidence="3 4" key="1">
    <citation type="submission" date="2016-09" db="EMBL/GenBank/DDBJ databases">
        <title>Extensive genetic diversity and differential bi-allelic expression allows diatom success in the polar Southern Ocean.</title>
        <authorList>
            <consortium name="DOE Joint Genome Institute"/>
            <person name="Mock T."/>
            <person name="Otillar R.P."/>
            <person name="Strauss J."/>
            <person name="Dupont C."/>
            <person name="Frickenhaus S."/>
            <person name="Maumus F."/>
            <person name="Mcmullan M."/>
            <person name="Sanges R."/>
            <person name="Schmutz J."/>
            <person name="Toseland A."/>
            <person name="Valas R."/>
            <person name="Veluchamy A."/>
            <person name="Ward B.J."/>
            <person name="Allen A."/>
            <person name="Barry K."/>
            <person name="Falciatore A."/>
            <person name="Ferrante M."/>
            <person name="Fortunato A.E."/>
            <person name="Gloeckner G."/>
            <person name="Gruber A."/>
            <person name="Hipkin R."/>
            <person name="Janech M."/>
            <person name="Kroth P."/>
            <person name="Leese F."/>
            <person name="Lindquist E."/>
            <person name="Lyon B.R."/>
            <person name="Martin J."/>
            <person name="Mayer C."/>
            <person name="Parker M."/>
            <person name="Quesneville H."/>
            <person name="Raymond J."/>
            <person name="Uhlig C."/>
            <person name="Valentin K.U."/>
            <person name="Worden A.Z."/>
            <person name="Armbrust E.V."/>
            <person name="Bowler C."/>
            <person name="Green B."/>
            <person name="Moulton V."/>
            <person name="Van Oosterhout C."/>
            <person name="Grigoriev I."/>
        </authorList>
    </citation>
    <scope>NUCLEOTIDE SEQUENCE [LARGE SCALE GENOMIC DNA]</scope>
    <source>
        <strain evidence="3 4">CCMP1102</strain>
    </source>
</reference>
<proteinExistence type="predicted"/>
<evidence type="ECO:0000256" key="2">
    <source>
        <dbReference type="SAM" id="Phobius"/>
    </source>
</evidence>
<keyword evidence="2" id="KW-1133">Transmembrane helix</keyword>
<dbReference type="InParanoid" id="A0A1E7FBX3"/>
<accession>A0A1E7FBX3</accession>
<keyword evidence="2" id="KW-0472">Membrane</keyword>
<evidence type="ECO:0000256" key="1">
    <source>
        <dbReference type="SAM" id="MobiDB-lite"/>
    </source>
</evidence>
<dbReference type="EMBL" id="KV784359">
    <property type="protein sequence ID" value="OEU15555.1"/>
    <property type="molecule type" value="Genomic_DNA"/>
</dbReference>
<organism evidence="3 4">
    <name type="scientific">Fragilariopsis cylindrus CCMP1102</name>
    <dbReference type="NCBI Taxonomy" id="635003"/>
    <lineage>
        <taxon>Eukaryota</taxon>
        <taxon>Sar</taxon>
        <taxon>Stramenopiles</taxon>
        <taxon>Ochrophyta</taxon>
        <taxon>Bacillariophyta</taxon>
        <taxon>Bacillariophyceae</taxon>
        <taxon>Bacillariophycidae</taxon>
        <taxon>Bacillariales</taxon>
        <taxon>Bacillariaceae</taxon>
        <taxon>Fragilariopsis</taxon>
    </lineage>
</organism>
<sequence>MVFFLIWFPGMVMYYMGYSPDKNSSGLLHNLGLMFFSLQAIVSFGMAMTKSDVRKSFHYIYDHNLFALKIILDLCRRESEHDDKDDTKGNGRAINVDDVNAGKDDNENAAVDVVTISAVMEEVGDIKASTIPSDQQCIRNISEISSGHHSQTTSQIEEV</sequence>
<feature type="region of interest" description="Disordered" evidence="1">
    <location>
        <begin position="81"/>
        <end position="100"/>
    </location>
</feature>
<evidence type="ECO:0000313" key="3">
    <source>
        <dbReference type="EMBL" id="OEU15555.1"/>
    </source>
</evidence>
<dbReference type="AlphaFoldDB" id="A0A1E7FBX3"/>
<evidence type="ECO:0000313" key="4">
    <source>
        <dbReference type="Proteomes" id="UP000095751"/>
    </source>
</evidence>
<feature type="transmembrane region" description="Helical" evidence="2">
    <location>
        <begin position="27"/>
        <end position="48"/>
    </location>
</feature>
<name>A0A1E7FBX3_9STRA</name>
<keyword evidence="2" id="KW-0812">Transmembrane</keyword>
<dbReference type="Proteomes" id="UP000095751">
    <property type="component" value="Unassembled WGS sequence"/>
</dbReference>
<dbReference type="KEGG" id="fcy:FRACYDRAFT_275717"/>
<gene>
    <name evidence="3" type="ORF">FRACYDRAFT_275717</name>
</gene>
<protein>
    <submittedName>
        <fullName evidence="3">Uncharacterized protein</fullName>
    </submittedName>
</protein>
<keyword evidence="4" id="KW-1185">Reference proteome</keyword>